<reference evidence="2 3" key="1">
    <citation type="submission" date="2020-04" db="EMBL/GenBank/DDBJ databases">
        <authorList>
            <person name="Doyle D.A."/>
        </authorList>
    </citation>
    <scope>NUCLEOTIDE SEQUENCE [LARGE SCALE GENOMIC DNA]</scope>
    <source>
        <strain evidence="2 3">P21</strain>
    </source>
</reference>
<comment type="caution">
    <text evidence="2">The sequence shown here is derived from an EMBL/GenBank/DDBJ whole genome shotgun (WGS) entry which is preliminary data.</text>
</comment>
<evidence type="ECO:0000259" key="1">
    <source>
        <dbReference type="Pfam" id="PF06527"/>
    </source>
</evidence>
<organism evidence="2 3">
    <name type="scientific">Clostridium muellerianum</name>
    <dbReference type="NCBI Taxonomy" id="2716538"/>
    <lineage>
        <taxon>Bacteria</taxon>
        <taxon>Bacillati</taxon>
        <taxon>Bacillota</taxon>
        <taxon>Clostridia</taxon>
        <taxon>Eubacteriales</taxon>
        <taxon>Clostridiaceae</taxon>
        <taxon>Clostridium</taxon>
    </lineage>
</organism>
<dbReference type="Pfam" id="PF06527">
    <property type="entry name" value="TniQ"/>
    <property type="match status" value="1"/>
</dbReference>
<keyword evidence="3" id="KW-1185">Reference proteome</keyword>
<dbReference type="InterPro" id="IPR009492">
    <property type="entry name" value="TniQ"/>
</dbReference>
<dbReference type="EMBL" id="JABBNI010000011">
    <property type="protein sequence ID" value="NMM62236.1"/>
    <property type="molecule type" value="Genomic_DNA"/>
</dbReference>
<dbReference type="RefSeq" id="WP_169296843.1">
    <property type="nucleotide sequence ID" value="NZ_JABBNI010000011.1"/>
</dbReference>
<sequence length="371" mass="43603">MTNKLTVRLEIFRDESISSYIFRVSKENGLSYLAFWNMIKSSTKDYAQFSEINILDIAPLGHIDRDSYEERTGYSSESLINNSFYKVLEKFCKNGEVERSRLISGIFDYEFRYCPLCLKEKAYNRLIWRVKGIKMCNQHKVRLLDRCLFCNKLIKYEQLRELGLCPHCGNQLDFKIENQNFDYKFLKKQKYLCETWNTLLYERYNKFTPRDIGYKVLYILNNKNDKFNRNNVKASIKEKNRLAVILQHARGTASQKNALHLTTIIQILYDNDTSMQQFLNMNVPDTFIHSVNPKSTRKIDSASCISPWCNSINAKGKLIKTGTSEKKHISGKSLLYYMFCPECGCEYAYDKSGNIHERTNYIESYNLLNEC</sequence>
<gene>
    <name evidence="2" type="ORF">HBE96_05955</name>
</gene>
<dbReference type="AlphaFoldDB" id="A0A7Y0HNP3"/>
<name>A0A7Y0HNP3_9CLOT</name>
<proteinExistence type="predicted"/>
<evidence type="ECO:0000313" key="3">
    <source>
        <dbReference type="Proteomes" id="UP000537131"/>
    </source>
</evidence>
<dbReference type="Proteomes" id="UP000537131">
    <property type="component" value="Unassembled WGS sequence"/>
</dbReference>
<reference evidence="2 3" key="2">
    <citation type="submission" date="2020-06" db="EMBL/GenBank/DDBJ databases">
        <title>Complete Genome Sequence of Clostridium muelleri sp. nov. P21T, an Acid-Alcohol Producing Acetogen Isolated from Old Hay.</title>
        <authorList>
            <person name="Duncan K.E."/>
            <person name="Tanner R.S."/>
        </authorList>
    </citation>
    <scope>NUCLEOTIDE SEQUENCE [LARGE SCALE GENOMIC DNA]</scope>
    <source>
        <strain evidence="2 3">P21</strain>
    </source>
</reference>
<feature type="domain" description="TniQ" evidence="1">
    <location>
        <begin position="8"/>
        <end position="143"/>
    </location>
</feature>
<accession>A0A7Y0HNP3</accession>
<protein>
    <submittedName>
        <fullName evidence="2">TniQ family protein</fullName>
    </submittedName>
</protein>
<evidence type="ECO:0000313" key="2">
    <source>
        <dbReference type="EMBL" id="NMM62236.1"/>
    </source>
</evidence>